<keyword evidence="3" id="KW-1185">Reference proteome</keyword>
<sequence length="128" mass="14446">MEPKDTKLHSRKRRALTSDKEFRFQPEPEKSKKAHGSLSLGPKGRGDARLALYVRTLKEHPKKLLKDLFQSKSIEPKDTKLHSRKRSALTSDEEFRFQPEPEKSKKAHGSLSLGPKGRGDATLALSSN</sequence>
<protein>
    <submittedName>
        <fullName evidence="2">Uncharacterized protein</fullName>
    </submittedName>
</protein>
<evidence type="ECO:0000313" key="2">
    <source>
        <dbReference type="EMBL" id="KAG6754295.1"/>
    </source>
</evidence>
<comment type="caution">
    <text evidence="2">The sequence shown here is derived from an EMBL/GenBank/DDBJ whole genome shotgun (WGS) entry which is preliminary data.</text>
</comment>
<dbReference type="AlphaFoldDB" id="A0A8X8CH98"/>
<feature type="compositionally biased region" description="Basic and acidic residues" evidence="1">
    <location>
        <begin position="93"/>
        <end position="104"/>
    </location>
</feature>
<proteinExistence type="predicted"/>
<feature type="region of interest" description="Disordered" evidence="1">
    <location>
        <begin position="1"/>
        <end position="45"/>
    </location>
</feature>
<dbReference type="EMBL" id="JAAWWB010000023">
    <property type="protein sequence ID" value="KAG6754295.1"/>
    <property type="molecule type" value="Genomic_DNA"/>
</dbReference>
<feature type="region of interest" description="Disordered" evidence="1">
    <location>
        <begin position="64"/>
        <end position="128"/>
    </location>
</feature>
<dbReference type="Proteomes" id="UP000886885">
    <property type="component" value="Chromosome 12A"/>
</dbReference>
<evidence type="ECO:0000313" key="3">
    <source>
        <dbReference type="Proteomes" id="UP000886885"/>
    </source>
</evidence>
<feature type="compositionally biased region" description="Basic and acidic residues" evidence="1">
    <location>
        <begin position="16"/>
        <end position="31"/>
    </location>
</feature>
<gene>
    <name evidence="2" type="ORF">POTOM_042320</name>
</gene>
<reference evidence="2" key="1">
    <citation type="journal article" date="2020" name="bioRxiv">
        <title>Hybrid origin of Populus tomentosa Carr. identified through genome sequencing and phylogenomic analysis.</title>
        <authorList>
            <person name="An X."/>
            <person name="Gao K."/>
            <person name="Chen Z."/>
            <person name="Li J."/>
            <person name="Yang X."/>
            <person name="Yang X."/>
            <person name="Zhou J."/>
            <person name="Guo T."/>
            <person name="Zhao T."/>
            <person name="Huang S."/>
            <person name="Miao D."/>
            <person name="Khan W.U."/>
            <person name="Rao P."/>
            <person name="Ye M."/>
            <person name="Lei B."/>
            <person name="Liao W."/>
            <person name="Wang J."/>
            <person name="Ji L."/>
            <person name="Li Y."/>
            <person name="Guo B."/>
            <person name="Mustafa N.S."/>
            <person name="Li S."/>
            <person name="Yun Q."/>
            <person name="Keller S.R."/>
            <person name="Mao J."/>
            <person name="Zhang R."/>
            <person name="Strauss S.H."/>
        </authorList>
    </citation>
    <scope>NUCLEOTIDE SEQUENCE</scope>
    <source>
        <strain evidence="2">GM15</strain>
        <tissue evidence="2">Leaf</tissue>
    </source>
</reference>
<organism evidence="2 3">
    <name type="scientific">Populus tomentosa</name>
    <name type="common">Chinese white poplar</name>
    <dbReference type="NCBI Taxonomy" id="118781"/>
    <lineage>
        <taxon>Eukaryota</taxon>
        <taxon>Viridiplantae</taxon>
        <taxon>Streptophyta</taxon>
        <taxon>Embryophyta</taxon>
        <taxon>Tracheophyta</taxon>
        <taxon>Spermatophyta</taxon>
        <taxon>Magnoliopsida</taxon>
        <taxon>eudicotyledons</taxon>
        <taxon>Gunneridae</taxon>
        <taxon>Pentapetalae</taxon>
        <taxon>rosids</taxon>
        <taxon>fabids</taxon>
        <taxon>Malpighiales</taxon>
        <taxon>Salicaceae</taxon>
        <taxon>Saliceae</taxon>
        <taxon>Populus</taxon>
    </lineage>
</organism>
<accession>A0A8X8CH98</accession>
<name>A0A8X8CH98_POPTO</name>
<evidence type="ECO:0000256" key="1">
    <source>
        <dbReference type="SAM" id="MobiDB-lite"/>
    </source>
</evidence>